<evidence type="ECO:0000313" key="8">
    <source>
        <dbReference type="EMBL" id="KAK0466903.1"/>
    </source>
</evidence>
<feature type="signal peptide" evidence="6">
    <location>
        <begin position="1"/>
        <end position="18"/>
    </location>
</feature>
<evidence type="ECO:0000313" key="9">
    <source>
        <dbReference type="Proteomes" id="UP001175211"/>
    </source>
</evidence>
<keyword evidence="5" id="KW-0560">Oxidoreductase</keyword>
<organism evidence="8 9">
    <name type="scientific">Armillaria tabescens</name>
    <name type="common">Ringless honey mushroom</name>
    <name type="synonym">Agaricus tabescens</name>
    <dbReference type="NCBI Taxonomy" id="1929756"/>
    <lineage>
        <taxon>Eukaryota</taxon>
        <taxon>Fungi</taxon>
        <taxon>Dikarya</taxon>
        <taxon>Basidiomycota</taxon>
        <taxon>Agaricomycotina</taxon>
        <taxon>Agaricomycetes</taxon>
        <taxon>Agaricomycetidae</taxon>
        <taxon>Agaricales</taxon>
        <taxon>Marasmiineae</taxon>
        <taxon>Physalacriaceae</taxon>
        <taxon>Desarmillaria</taxon>
    </lineage>
</organism>
<dbReference type="GeneID" id="85363014"/>
<dbReference type="Pfam" id="PF01494">
    <property type="entry name" value="FAD_binding_3"/>
    <property type="match status" value="1"/>
</dbReference>
<dbReference type="PRINTS" id="PR00420">
    <property type="entry name" value="RNGMNOXGNASE"/>
</dbReference>
<evidence type="ECO:0000259" key="7">
    <source>
        <dbReference type="Pfam" id="PF01494"/>
    </source>
</evidence>
<dbReference type="Proteomes" id="UP001175211">
    <property type="component" value="Unassembled WGS sequence"/>
</dbReference>
<protein>
    <submittedName>
        <fullName evidence="8">FAD binding domain-containing protein</fullName>
    </submittedName>
</protein>
<keyword evidence="6" id="KW-0732">Signal</keyword>
<proteinExistence type="inferred from homology"/>
<keyword evidence="4" id="KW-0274">FAD</keyword>
<accession>A0AA39TUJ9</accession>
<dbReference type="Gene3D" id="3.40.30.120">
    <property type="match status" value="1"/>
</dbReference>
<dbReference type="GO" id="GO:0071949">
    <property type="term" value="F:FAD binding"/>
    <property type="evidence" value="ECO:0007669"/>
    <property type="project" value="InterPro"/>
</dbReference>
<dbReference type="InterPro" id="IPR050641">
    <property type="entry name" value="RIFMO-like"/>
</dbReference>
<dbReference type="SUPFAM" id="SSF51905">
    <property type="entry name" value="FAD/NAD(P)-binding domain"/>
    <property type="match status" value="1"/>
</dbReference>
<dbReference type="PANTHER" id="PTHR43004">
    <property type="entry name" value="TRK SYSTEM POTASSIUM UPTAKE PROTEIN"/>
    <property type="match status" value="1"/>
</dbReference>
<dbReference type="Gene3D" id="3.30.70.2450">
    <property type="match status" value="1"/>
</dbReference>
<evidence type="ECO:0000256" key="3">
    <source>
        <dbReference type="ARBA" id="ARBA00022630"/>
    </source>
</evidence>
<dbReference type="InterPro" id="IPR002938">
    <property type="entry name" value="FAD-bd"/>
</dbReference>
<evidence type="ECO:0000256" key="4">
    <source>
        <dbReference type="ARBA" id="ARBA00022827"/>
    </source>
</evidence>
<name>A0AA39TUJ9_ARMTA</name>
<dbReference type="InterPro" id="IPR036188">
    <property type="entry name" value="FAD/NAD-bd_sf"/>
</dbReference>
<dbReference type="Gene3D" id="3.50.50.60">
    <property type="entry name" value="FAD/NAD(P)-binding domain"/>
    <property type="match status" value="1"/>
</dbReference>
<dbReference type="RefSeq" id="XP_060337495.1">
    <property type="nucleotide sequence ID" value="XM_060479466.1"/>
</dbReference>
<evidence type="ECO:0000256" key="1">
    <source>
        <dbReference type="ARBA" id="ARBA00001974"/>
    </source>
</evidence>
<sequence>MNAAVLIAGAGPSGLALALALLQNGVSVRVVEKVPTYRVGQRGAGVQPRILELYKFLGILADIRKKSVFLSPIMYYLPGGETKTTEIMPFMQDTSDRPHINPVMLGQDRHEEILREHLARYGVTVELGTELVSFEQFPDRVTRDRQQSEDSIESQWLIGTEGAHSVVRKMLGLTFLGETREGDLFVVGDIHIKNGSLDKDLWHVWGEAATKSVTVVPVETKGSDKYTMLFMGRDLAAAEAASGREGFIKAFYDITGRTDVEFGDLIWVSTFQPNTRMVNRFGSGRVFVAGDSAHVHSPTGGQGLNSGIQDAVNLAWKLALVQKGLAPQSLLDSYSQERIPVIAAMLDKTAELLTQTFTPGNGQTSWTRGFELRQLGVNYRGSPIIIDETPVKSEEAIDPYRSGDDGTVRGGDRAPDAPGLIFASDPMRKTSLFDIFGSSYHTVLVFSDDNTGVLDALKSYPVGLVKSVVILPQKPTAVISADYVLVDGDGYAYKHYNMAEKITKVVVVRPDGMIGGLVRGKDGLEQYFRGVLV</sequence>
<evidence type="ECO:0000256" key="5">
    <source>
        <dbReference type="ARBA" id="ARBA00023002"/>
    </source>
</evidence>
<gene>
    <name evidence="8" type="ORF">EV420DRAFT_1698909</name>
</gene>
<keyword evidence="9" id="KW-1185">Reference proteome</keyword>
<dbReference type="InterPro" id="IPR036249">
    <property type="entry name" value="Thioredoxin-like_sf"/>
</dbReference>
<comment type="similarity">
    <text evidence="2">Belongs to the PheA/TfdB FAD monooxygenase family.</text>
</comment>
<dbReference type="GO" id="GO:0016709">
    <property type="term" value="F:oxidoreductase activity, acting on paired donors, with incorporation or reduction of molecular oxygen, NAD(P)H as one donor, and incorporation of one atom of oxygen"/>
    <property type="evidence" value="ECO:0007669"/>
    <property type="project" value="UniProtKB-ARBA"/>
</dbReference>
<evidence type="ECO:0000256" key="6">
    <source>
        <dbReference type="SAM" id="SignalP"/>
    </source>
</evidence>
<dbReference type="EMBL" id="JAUEPS010000003">
    <property type="protein sequence ID" value="KAK0466903.1"/>
    <property type="molecule type" value="Genomic_DNA"/>
</dbReference>
<comment type="cofactor">
    <cofactor evidence="1">
        <name>FAD</name>
        <dbReference type="ChEBI" id="CHEBI:57692"/>
    </cofactor>
</comment>
<feature type="domain" description="FAD-binding" evidence="7">
    <location>
        <begin position="3"/>
        <end position="348"/>
    </location>
</feature>
<keyword evidence="3" id="KW-0285">Flavoprotein</keyword>
<dbReference type="SUPFAM" id="SSF52833">
    <property type="entry name" value="Thioredoxin-like"/>
    <property type="match status" value="1"/>
</dbReference>
<evidence type="ECO:0000256" key="2">
    <source>
        <dbReference type="ARBA" id="ARBA00007801"/>
    </source>
</evidence>
<comment type="caution">
    <text evidence="8">The sequence shown here is derived from an EMBL/GenBank/DDBJ whole genome shotgun (WGS) entry which is preliminary data.</text>
</comment>
<feature type="chain" id="PRO_5041348200" evidence="6">
    <location>
        <begin position="19"/>
        <end position="533"/>
    </location>
</feature>
<dbReference type="PANTHER" id="PTHR43004:SF19">
    <property type="entry name" value="BINDING MONOOXYGENASE, PUTATIVE (JCVI)-RELATED"/>
    <property type="match status" value="1"/>
</dbReference>
<dbReference type="AlphaFoldDB" id="A0AA39TUJ9"/>
<reference evidence="8" key="1">
    <citation type="submission" date="2023-06" db="EMBL/GenBank/DDBJ databases">
        <authorList>
            <consortium name="Lawrence Berkeley National Laboratory"/>
            <person name="Ahrendt S."/>
            <person name="Sahu N."/>
            <person name="Indic B."/>
            <person name="Wong-Bajracharya J."/>
            <person name="Merenyi Z."/>
            <person name="Ke H.-M."/>
            <person name="Monk M."/>
            <person name="Kocsube S."/>
            <person name="Drula E."/>
            <person name="Lipzen A."/>
            <person name="Balint B."/>
            <person name="Henrissat B."/>
            <person name="Andreopoulos B."/>
            <person name="Martin F.M."/>
            <person name="Harder C.B."/>
            <person name="Rigling D."/>
            <person name="Ford K.L."/>
            <person name="Foster G.D."/>
            <person name="Pangilinan J."/>
            <person name="Papanicolaou A."/>
            <person name="Barry K."/>
            <person name="LaButti K."/>
            <person name="Viragh M."/>
            <person name="Koriabine M."/>
            <person name="Yan M."/>
            <person name="Riley R."/>
            <person name="Champramary S."/>
            <person name="Plett K.L."/>
            <person name="Tsai I.J."/>
            <person name="Slot J."/>
            <person name="Sipos G."/>
            <person name="Plett J."/>
            <person name="Nagy L.G."/>
            <person name="Grigoriev I.V."/>
        </authorList>
    </citation>
    <scope>NUCLEOTIDE SEQUENCE</scope>
    <source>
        <strain evidence="8">CCBAS 213</strain>
    </source>
</reference>